<evidence type="ECO:0000313" key="1">
    <source>
        <dbReference type="EMBL" id="AXC12264.1"/>
    </source>
</evidence>
<gene>
    <name evidence="1" type="ORF">ACPOL_2962</name>
</gene>
<protein>
    <submittedName>
        <fullName evidence="1">Uncharacterized protein</fullName>
    </submittedName>
</protein>
<dbReference type="Proteomes" id="UP000253606">
    <property type="component" value="Chromosome"/>
</dbReference>
<name>A0A2Z5G0H5_9BACT</name>
<dbReference type="KEGG" id="abas:ACPOL_2962"/>
<dbReference type="AlphaFoldDB" id="A0A2Z5G0H5"/>
<evidence type="ECO:0000313" key="2">
    <source>
        <dbReference type="Proteomes" id="UP000253606"/>
    </source>
</evidence>
<sequence>MFHLKSPVVLRLSVASSHTRLLNLHRRMKPRFAGGFIDG</sequence>
<keyword evidence="2" id="KW-1185">Reference proteome</keyword>
<organism evidence="1 2">
    <name type="scientific">Acidisarcina polymorpha</name>
    <dbReference type="NCBI Taxonomy" id="2211140"/>
    <lineage>
        <taxon>Bacteria</taxon>
        <taxon>Pseudomonadati</taxon>
        <taxon>Acidobacteriota</taxon>
        <taxon>Terriglobia</taxon>
        <taxon>Terriglobales</taxon>
        <taxon>Acidobacteriaceae</taxon>
        <taxon>Acidisarcina</taxon>
    </lineage>
</organism>
<accession>A0A2Z5G0H5</accession>
<dbReference type="EMBL" id="CP030840">
    <property type="protein sequence ID" value="AXC12264.1"/>
    <property type="molecule type" value="Genomic_DNA"/>
</dbReference>
<proteinExistence type="predicted"/>
<reference evidence="1 2" key="1">
    <citation type="journal article" date="2018" name="Front. Microbiol.">
        <title>Hydrolytic Capabilities as a Key to Environmental Success: Chitinolytic and Cellulolytic Acidobacteria From Acidic Sub-arctic Soils and Boreal Peatlands.</title>
        <authorList>
            <person name="Belova S.E."/>
            <person name="Ravin N.V."/>
            <person name="Pankratov T.A."/>
            <person name="Rakitin A.L."/>
            <person name="Ivanova A.A."/>
            <person name="Beletsky A.V."/>
            <person name="Mardanov A.V."/>
            <person name="Sinninghe Damste J.S."/>
            <person name="Dedysh S.N."/>
        </authorList>
    </citation>
    <scope>NUCLEOTIDE SEQUENCE [LARGE SCALE GENOMIC DNA]</scope>
    <source>
        <strain evidence="1 2">SBC82</strain>
    </source>
</reference>